<dbReference type="SUPFAM" id="SSF51604">
    <property type="entry name" value="Enolase C-terminal domain-like"/>
    <property type="match status" value="1"/>
</dbReference>
<feature type="active site" description="Proton acceptor; specific for (R)-substrate epimerization" evidence="5">
    <location>
        <position position="150"/>
    </location>
</feature>
<evidence type="ECO:0000256" key="3">
    <source>
        <dbReference type="ARBA" id="ARBA00022842"/>
    </source>
</evidence>
<keyword evidence="2 6" id="KW-0479">Metal-binding</keyword>
<comment type="similarity">
    <text evidence="1 7">Belongs to the mandelate racemase/muconate lactonizing enzyme family.</text>
</comment>
<evidence type="ECO:0000256" key="5">
    <source>
        <dbReference type="PIRSR" id="PIRSR634603-1"/>
    </source>
</evidence>
<evidence type="ECO:0000256" key="1">
    <source>
        <dbReference type="ARBA" id="ARBA00008031"/>
    </source>
</evidence>
<feature type="binding site" evidence="6">
    <location>
        <position position="175"/>
    </location>
    <ligand>
        <name>Mg(2+)</name>
        <dbReference type="ChEBI" id="CHEBI:18420"/>
    </ligand>
</feature>
<reference evidence="9 10" key="2">
    <citation type="submission" date="2020-08" db="EMBL/GenBank/DDBJ databases">
        <title>Stappia taiwanensis sp. nov., isolated from a coastal thermal spring.</title>
        <authorList>
            <person name="Kampfer P."/>
        </authorList>
    </citation>
    <scope>NUCLEOTIDE SEQUENCE [LARGE SCALE GENOMIC DNA]</scope>
    <source>
        <strain evidence="9 10">DSM 23284</strain>
    </source>
</reference>
<feature type="binding site" evidence="6">
    <location>
        <position position="224"/>
    </location>
    <ligand>
        <name>Mg(2+)</name>
        <dbReference type="ChEBI" id="CHEBI:18420"/>
    </ligand>
</feature>
<dbReference type="Pfam" id="PF13378">
    <property type="entry name" value="MR_MLE_C"/>
    <property type="match status" value="1"/>
</dbReference>
<protein>
    <recommendedName>
        <fullName evidence="7">Dipeptide epimerase</fullName>
        <ecNumber evidence="7">5.1.1.-</ecNumber>
    </recommendedName>
</protein>
<dbReference type="Proteomes" id="UP000559404">
    <property type="component" value="Unassembled WGS sequence"/>
</dbReference>
<dbReference type="SFLD" id="SFLDF00010">
    <property type="entry name" value="dipeptide_epimerase"/>
    <property type="match status" value="1"/>
</dbReference>
<dbReference type="InterPro" id="IPR029065">
    <property type="entry name" value="Enolase_C-like"/>
</dbReference>
<evidence type="ECO:0000313" key="9">
    <source>
        <dbReference type="EMBL" id="MBA4610414.1"/>
    </source>
</evidence>
<dbReference type="SFLD" id="SFLDS00001">
    <property type="entry name" value="Enolase"/>
    <property type="match status" value="1"/>
</dbReference>
<comment type="cofactor">
    <cofactor evidence="6 7">
        <name>Mg(2+)</name>
        <dbReference type="ChEBI" id="CHEBI:18420"/>
    </cofactor>
    <text evidence="6 7">Binds 1 Mg(2+) ion per subunit.</text>
</comment>
<dbReference type="CDD" id="cd03319">
    <property type="entry name" value="L-Ala-DL-Glu_epimerase"/>
    <property type="match status" value="1"/>
</dbReference>
<dbReference type="EMBL" id="JACEON010000002">
    <property type="protein sequence ID" value="MBA4610414.1"/>
    <property type="molecule type" value="Genomic_DNA"/>
</dbReference>
<dbReference type="NCBIfam" id="NF042940">
    <property type="entry name" value="racemase_DgcA"/>
    <property type="match status" value="1"/>
</dbReference>
<dbReference type="Gene3D" id="3.20.20.120">
    <property type="entry name" value="Enolase-like C-terminal domain"/>
    <property type="match status" value="1"/>
</dbReference>
<dbReference type="SMART" id="SM00922">
    <property type="entry name" value="MR_MLE"/>
    <property type="match status" value="1"/>
</dbReference>
<dbReference type="PANTHER" id="PTHR48080:SF3">
    <property type="entry name" value="ENOLASE SUPERFAMILY MEMBER DDB_G0284701"/>
    <property type="match status" value="1"/>
</dbReference>
<gene>
    <name evidence="9" type="ORF">H1W37_02015</name>
</gene>
<reference evidence="9 10" key="1">
    <citation type="submission" date="2020-07" db="EMBL/GenBank/DDBJ databases">
        <authorList>
            <person name="Li M."/>
        </authorList>
    </citation>
    <scope>NUCLEOTIDE SEQUENCE [LARGE SCALE GENOMIC DNA]</scope>
    <source>
        <strain evidence="9 10">DSM 23284</strain>
    </source>
</reference>
<dbReference type="InterPro" id="IPR013342">
    <property type="entry name" value="Mandelate_racemase_C"/>
</dbReference>
<dbReference type="EC" id="5.1.1.-" evidence="7"/>
<dbReference type="InterPro" id="IPR029017">
    <property type="entry name" value="Enolase-like_N"/>
</dbReference>
<dbReference type="Gene3D" id="3.30.390.10">
    <property type="entry name" value="Enolase-like, N-terminal domain"/>
    <property type="match status" value="1"/>
</dbReference>
<dbReference type="RefSeq" id="WP_181758622.1">
    <property type="nucleotide sequence ID" value="NZ_BMCR01000002.1"/>
</dbReference>
<feature type="binding site" evidence="6">
    <location>
        <position position="201"/>
    </location>
    <ligand>
        <name>Mg(2+)</name>
        <dbReference type="ChEBI" id="CHEBI:18420"/>
    </ligand>
</feature>
<dbReference type="Pfam" id="PF02746">
    <property type="entry name" value="MR_MLE_N"/>
    <property type="match status" value="1"/>
</dbReference>
<feature type="domain" description="Mandelate racemase/muconate lactonizing enzyme C-terminal" evidence="8">
    <location>
        <begin position="131"/>
        <end position="222"/>
    </location>
</feature>
<evidence type="ECO:0000256" key="6">
    <source>
        <dbReference type="PIRSR" id="PIRSR634603-3"/>
    </source>
</evidence>
<dbReference type="SUPFAM" id="SSF54826">
    <property type="entry name" value="Enolase N-terminal domain-like"/>
    <property type="match status" value="1"/>
</dbReference>
<sequence length="327" mass="34364">MTIALEVTTESWPIEGGFTIARGSRTHAHVVVARVREGDHAGQGECVPYPRYGETVDGVMEDIRKLAPELERGLDRQGLQQAMPAGAARNALDCALWDLEAKKAGKTVAELLGLPPLGPLVTAFTISLGTPEKMAADTAKAAERPLLKVKLGGAGDAERIAAVRAAAPKARLIVDANEGWSLADFDAHMTACAEAGVELIEQPLPAAEDAALADLARKVPVCADESLHTSADIPRLAPLYDAVNIKLDKTGGLTEALALFEAARAEKLAIMTGCMVGTSLAMAPAMILAQRADFVDLDAPLLLATDRVPGLRFEGSTMYPAGADLWG</sequence>
<feature type="active site" description="Proton acceptor; specific for (S)-substrate epimerization" evidence="5">
    <location>
        <position position="246"/>
    </location>
</feature>
<dbReference type="InterPro" id="IPR036849">
    <property type="entry name" value="Enolase-like_C_sf"/>
</dbReference>
<dbReference type="InterPro" id="IPR034593">
    <property type="entry name" value="DgoD-like"/>
</dbReference>
<dbReference type="GO" id="GO:0016855">
    <property type="term" value="F:racemase and epimerase activity, acting on amino acids and derivatives"/>
    <property type="evidence" value="ECO:0007669"/>
    <property type="project" value="UniProtKB-UniRule"/>
</dbReference>
<dbReference type="GO" id="GO:0046872">
    <property type="term" value="F:metal ion binding"/>
    <property type="evidence" value="ECO:0007669"/>
    <property type="project" value="UniProtKB-KW"/>
</dbReference>
<evidence type="ECO:0000256" key="2">
    <source>
        <dbReference type="ARBA" id="ARBA00022723"/>
    </source>
</evidence>
<dbReference type="InterPro" id="IPR013341">
    <property type="entry name" value="Mandelate_racemase_N_dom"/>
</dbReference>
<evidence type="ECO:0000256" key="4">
    <source>
        <dbReference type="ARBA" id="ARBA00023235"/>
    </source>
</evidence>
<organism evidence="9 10">
    <name type="scientific">Stappia taiwanensis</name>
    <dbReference type="NCBI Taxonomy" id="992267"/>
    <lineage>
        <taxon>Bacteria</taxon>
        <taxon>Pseudomonadati</taxon>
        <taxon>Pseudomonadota</taxon>
        <taxon>Alphaproteobacteria</taxon>
        <taxon>Hyphomicrobiales</taxon>
        <taxon>Stappiaceae</taxon>
        <taxon>Stappia</taxon>
    </lineage>
</organism>
<evidence type="ECO:0000256" key="7">
    <source>
        <dbReference type="RuleBase" id="RU366006"/>
    </source>
</evidence>
<keyword evidence="4 7" id="KW-0413">Isomerase</keyword>
<dbReference type="AlphaFoldDB" id="A0A838XTN6"/>
<name>A0A838XTN6_9HYPH</name>
<dbReference type="InterPro" id="IPR034603">
    <property type="entry name" value="Dipeptide_epimerase"/>
</dbReference>
<evidence type="ECO:0000313" key="10">
    <source>
        <dbReference type="Proteomes" id="UP000559404"/>
    </source>
</evidence>
<accession>A0A838XTN6</accession>
<proteinExistence type="inferred from homology"/>
<comment type="caution">
    <text evidence="9">The sequence shown here is derived from an EMBL/GenBank/DDBJ whole genome shotgun (WGS) entry which is preliminary data.</text>
</comment>
<keyword evidence="3 6" id="KW-0460">Magnesium</keyword>
<evidence type="ECO:0000259" key="8">
    <source>
        <dbReference type="SMART" id="SM00922"/>
    </source>
</evidence>
<keyword evidence="10" id="KW-1185">Reference proteome</keyword>
<dbReference type="SFLD" id="SFLDG00180">
    <property type="entry name" value="muconate_cycloisomerase"/>
    <property type="match status" value="1"/>
</dbReference>
<dbReference type="PANTHER" id="PTHR48080">
    <property type="entry name" value="D-GALACTONATE DEHYDRATASE-RELATED"/>
    <property type="match status" value="1"/>
</dbReference>